<protein>
    <submittedName>
        <fullName evidence="2">Sec-independent protein translocase protein TatA</fullName>
    </submittedName>
</protein>
<accession>A0A927R6C0</accession>
<dbReference type="AlphaFoldDB" id="A0A927R6C0"/>
<evidence type="ECO:0000313" key="2">
    <source>
        <dbReference type="EMBL" id="MBE1604277.1"/>
    </source>
</evidence>
<keyword evidence="1" id="KW-1133">Transmembrane helix</keyword>
<evidence type="ECO:0000313" key="3">
    <source>
        <dbReference type="Proteomes" id="UP000638648"/>
    </source>
</evidence>
<gene>
    <name evidence="2" type="ORF">HEB94_001125</name>
</gene>
<comment type="caution">
    <text evidence="2">The sequence shown here is derived from an EMBL/GenBank/DDBJ whole genome shotgun (WGS) entry which is preliminary data.</text>
</comment>
<keyword evidence="1" id="KW-0812">Transmembrane</keyword>
<name>A0A927R6C0_9ACTN</name>
<dbReference type="EMBL" id="JADBEM010000001">
    <property type="protein sequence ID" value="MBE1604277.1"/>
    <property type="molecule type" value="Genomic_DNA"/>
</dbReference>
<reference evidence="2" key="1">
    <citation type="submission" date="2020-10" db="EMBL/GenBank/DDBJ databases">
        <title>Sequencing the genomes of 1000 actinobacteria strains.</title>
        <authorList>
            <person name="Klenk H.-P."/>
        </authorList>
    </citation>
    <scope>NUCLEOTIDE SEQUENCE</scope>
    <source>
        <strain evidence="2">DSM 45354</strain>
    </source>
</reference>
<keyword evidence="1" id="KW-0472">Membrane</keyword>
<sequence length="38" mass="4050">MFSLGPIELLIIGVVVVAVVGVGAWLIVRALMRSGRRT</sequence>
<keyword evidence="3" id="KW-1185">Reference proteome</keyword>
<dbReference type="Proteomes" id="UP000638648">
    <property type="component" value="Unassembled WGS sequence"/>
</dbReference>
<feature type="transmembrane region" description="Helical" evidence="1">
    <location>
        <begin position="6"/>
        <end position="28"/>
    </location>
</feature>
<organism evidence="2 3">
    <name type="scientific">Actinopolymorpha pittospori</name>
    <dbReference type="NCBI Taxonomy" id="648752"/>
    <lineage>
        <taxon>Bacteria</taxon>
        <taxon>Bacillati</taxon>
        <taxon>Actinomycetota</taxon>
        <taxon>Actinomycetes</taxon>
        <taxon>Propionibacteriales</taxon>
        <taxon>Actinopolymorphaceae</taxon>
        <taxon>Actinopolymorpha</taxon>
    </lineage>
</organism>
<evidence type="ECO:0000256" key="1">
    <source>
        <dbReference type="SAM" id="Phobius"/>
    </source>
</evidence>
<proteinExistence type="predicted"/>